<dbReference type="PROSITE" id="PS50003">
    <property type="entry name" value="PH_DOMAIN"/>
    <property type="match status" value="1"/>
</dbReference>
<protein>
    <recommendedName>
        <fullName evidence="2">PH domain-containing protein</fullName>
    </recommendedName>
</protein>
<evidence type="ECO:0000313" key="4">
    <source>
        <dbReference type="Proteomes" id="UP001054902"/>
    </source>
</evidence>
<feature type="domain" description="PH" evidence="2">
    <location>
        <begin position="286"/>
        <end position="393"/>
    </location>
</feature>
<dbReference type="AlphaFoldDB" id="A0AAD3D732"/>
<proteinExistence type="predicted"/>
<dbReference type="Proteomes" id="UP001054902">
    <property type="component" value="Unassembled WGS sequence"/>
</dbReference>
<dbReference type="InterPro" id="IPR001849">
    <property type="entry name" value="PH_domain"/>
</dbReference>
<dbReference type="EMBL" id="BLLK01000062">
    <property type="protein sequence ID" value="GFH59112.1"/>
    <property type="molecule type" value="Genomic_DNA"/>
</dbReference>
<feature type="compositionally biased region" description="Polar residues" evidence="1">
    <location>
        <begin position="232"/>
        <end position="247"/>
    </location>
</feature>
<evidence type="ECO:0000313" key="3">
    <source>
        <dbReference type="EMBL" id="GFH59112.1"/>
    </source>
</evidence>
<gene>
    <name evidence="3" type="ORF">CTEN210_15588</name>
</gene>
<name>A0AAD3D732_9STRA</name>
<feature type="region of interest" description="Disordered" evidence="1">
    <location>
        <begin position="227"/>
        <end position="251"/>
    </location>
</feature>
<sequence>MLSRKIASRIGILNISTTHRSDGLSESNGPSVMQYAYGGAFGGLSTANIQILSRSILSSPKMITAPSSTIENIQESIQTRPKTPQLKDIEDTLRHNKTMGAIKKKREAARMKYQEILLKRSASMKSTASRNSVSVADDDDSICSNGSTISTKSYISRPSSRRSVRSRPSSRQSTAYGRPSSSQSLRYGKIDKPIGVQRQVSEVEERDDKFLFDAEFFDSANSIKNELRDRNSSSQSLHSRNTTASSGTRKKPYIKQYAEQYNTLISTINKLCSQQGDNGNKNDLAPIIKYGRLTKVTHVEIGIGVEVFCEIRPGSIKFYYNMDQDDGTVDVKSLHVRKGNFSCLPMQHLSRPPHQRWNNMFNLVLQGQPAQFYIARSEEDKKEWLKAFQLAVDMKEEVSRRTGKILEHNTKDSFNADILLYLHVRVLLQGATTREEYMDGIALLQGKILTVPIQWLQQYFEDEKAAISGPYEDLDLDVLEEEVFSINGHLICGGIDTVIGSLKRNIVDLHKCNVCNDDKLLDLPVMKESQAIYHARDIILSCDRDKSIDHSIYCTNKMLVNDELVTIQQSYDEDEEPVKIQLKSRQCKNTTTRISQIRKQLRGIRGQRRVIGRNSNFENNDDEDHAVEVSIRIPTIHRICNNDLHNLDETFAVMRSTFIQKFIVVSDELKQVGEYVQFEIVSLSI</sequence>
<comment type="caution">
    <text evidence="3">The sequence shown here is derived from an EMBL/GenBank/DDBJ whole genome shotgun (WGS) entry which is preliminary data.</text>
</comment>
<dbReference type="SUPFAM" id="SSF50729">
    <property type="entry name" value="PH domain-like"/>
    <property type="match status" value="1"/>
</dbReference>
<evidence type="ECO:0000259" key="2">
    <source>
        <dbReference type="PROSITE" id="PS50003"/>
    </source>
</evidence>
<feature type="region of interest" description="Disordered" evidence="1">
    <location>
        <begin position="127"/>
        <end position="193"/>
    </location>
</feature>
<organism evidence="3 4">
    <name type="scientific">Chaetoceros tenuissimus</name>
    <dbReference type="NCBI Taxonomy" id="426638"/>
    <lineage>
        <taxon>Eukaryota</taxon>
        <taxon>Sar</taxon>
        <taxon>Stramenopiles</taxon>
        <taxon>Ochrophyta</taxon>
        <taxon>Bacillariophyta</taxon>
        <taxon>Coscinodiscophyceae</taxon>
        <taxon>Chaetocerotophycidae</taxon>
        <taxon>Chaetocerotales</taxon>
        <taxon>Chaetocerotaceae</taxon>
        <taxon>Chaetoceros</taxon>
    </lineage>
</organism>
<evidence type="ECO:0000256" key="1">
    <source>
        <dbReference type="SAM" id="MobiDB-lite"/>
    </source>
</evidence>
<reference evidence="3 4" key="1">
    <citation type="journal article" date="2021" name="Sci. Rep.">
        <title>The genome of the diatom Chaetoceros tenuissimus carries an ancient integrated fragment of an extant virus.</title>
        <authorList>
            <person name="Hongo Y."/>
            <person name="Kimura K."/>
            <person name="Takaki Y."/>
            <person name="Yoshida Y."/>
            <person name="Baba S."/>
            <person name="Kobayashi G."/>
            <person name="Nagasaki K."/>
            <person name="Hano T."/>
            <person name="Tomaru Y."/>
        </authorList>
    </citation>
    <scope>NUCLEOTIDE SEQUENCE [LARGE SCALE GENOMIC DNA]</scope>
    <source>
        <strain evidence="3 4">NIES-3715</strain>
    </source>
</reference>
<keyword evidence="4" id="KW-1185">Reference proteome</keyword>
<accession>A0AAD3D732</accession>
<feature type="compositionally biased region" description="Polar residues" evidence="1">
    <location>
        <begin position="142"/>
        <end position="154"/>
    </location>
</feature>